<dbReference type="RefSeq" id="WP_283238384.1">
    <property type="nucleotide sequence ID" value="NZ_JASGBP010000002.1"/>
</dbReference>
<keyword evidence="2 4" id="KW-0378">Hydrolase</keyword>
<name>A0ABT6XNY0_9FLAO</name>
<keyword evidence="8" id="KW-1185">Reference proteome</keyword>
<evidence type="ECO:0000259" key="6">
    <source>
        <dbReference type="Pfam" id="PF00112"/>
    </source>
</evidence>
<dbReference type="InterPro" id="IPR004134">
    <property type="entry name" value="Peptidase_C1B"/>
</dbReference>
<evidence type="ECO:0000256" key="3">
    <source>
        <dbReference type="ARBA" id="ARBA00022807"/>
    </source>
</evidence>
<dbReference type="PANTHER" id="PTHR10363:SF2">
    <property type="entry name" value="BLEOMYCIN HYDROLASE"/>
    <property type="match status" value="1"/>
</dbReference>
<dbReference type="Proteomes" id="UP001230035">
    <property type="component" value="Unassembled WGS sequence"/>
</dbReference>
<keyword evidence="5" id="KW-0732">Signal</keyword>
<feature type="domain" description="Peptidase C1A papain C-terminal" evidence="6">
    <location>
        <begin position="29"/>
        <end position="116"/>
    </location>
</feature>
<proteinExistence type="inferred from homology"/>
<keyword evidence="1 4" id="KW-0645">Protease</keyword>
<keyword evidence="3 4" id="KW-0788">Thiol protease</keyword>
<evidence type="ECO:0000313" key="7">
    <source>
        <dbReference type="EMBL" id="MDI9256695.1"/>
    </source>
</evidence>
<comment type="caution">
    <text evidence="7">The sequence shown here is derived from an EMBL/GenBank/DDBJ whole genome shotgun (WGS) entry which is preliminary data.</text>
</comment>
<comment type="similarity">
    <text evidence="4">Belongs to the peptidase C1 family.</text>
</comment>
<feature type="signal peptide" evidence="5">
    <location>
        <begin position="1"/>
        <end position="19"/>
    </location>
</feature>
<dbReference type="Pfam" id="PF00112">
    <property type="entry name" value="Peptidase_C1"/>
    <property type="match status" value="1"/>
</dbReference>
<dbReference type="EMBL" id="JASGBP010000002">
    <property type="protein sequence ID" value="MDI9256695.1"/>
    <property type="molecule type" value="Genomic_DNA"/>
</dbReference>
<evidence type="ECO:0000256" key="1">
    <source>
        <dbReference type="ARBA" id="ARBA00022670"/>
    </source>
</evidence>
<sequence length="363" mass="41024">MNKNILCGLLLLLSGQVFSQKYNFQTVKDIEATPVTAQENTGTCWSFSSTSFLEAEIIRASGKKLDLSEMYNVKINYLDKADNYVMRQGKAQFGEGGLNHDVINSAAQKGLALQSDFSGKLNPEDKYDHSKMVVELEEILKKAVAETPLKYPNWKTDYSDVLNRYMGKSDGVKTISPKELAATYKINLNDYVTITSFTHQPMYTQFILNIPDNYSNGFFYNVPLDEFVSNIDYAIERGFTVALDSDVSEKTFSAKNGVAVIPEKEEDTEKCITEIKPEMKITPEFRQAEFENYNTTDDHLMHIVGKARDQKGNVYYKVKNSWGTKSGIDGYVYMSVPYLKLKAISVLVHKDALLPKTKEALKL</sequence>
<dbReference type="PANTHER" id="PTHR10363">
    <property type="entry name" value="BLEOMYCIN HYDROLASE"/>
    <property type="match status" value="1"/>
</dbReference>
<dbReference type="Pfam" id="PF03051">
    <property type="entry name" value="Peptidase_C1_2"/>
    <property type="match status" value="1"/>
</dbReference>
<evidence type="ECO:0000256" key="5">
    <source>
        <dbReference type="SAM" id="SignalP"/>
    </source>
</evidence>
<organism evidence="7 8">
    <name type="scientific">Flavobacterium sedimenticola</name>
    <dbReference type="NCBI Taxonomy" id="3043286"/>
    <lineage>
        <taxon>Bacteria</taxon>
        <taxon>Pseudomonadati</taxon>
        <taxon>Bacteroidota</taxon>
        <taxon>Flavobacteriia</taxon>
        <taxon>Flavobacteriales</taxon>
        <taxon>Flavobacteriaceae</taxon>
        <taxon>Flavobacterium</taxon>
    </lineage>
</organism>
<dbReference type="PIRSF" id="PIRSF005700">
    <property type="entry name" value="PepC"/>
    <property type="match status" value="1"/>
</dbReference>
<evidence type="ECO:0000256" key="2">
    <source>
        <dbReference type="ARBA" id="ARBA00022801"/>
    </source>
</evidence>
<gene>
    <name evidence="7" type="ORF">QHT84_04635</name>
</gene>
<feature type="chain" id="PRO_5045093888" description="Aminopeptidase" evidence="5">
    <location>
        <begin position="20"/>
        <end position="363"/>
    </location>
</feature>
<reference evidence="7 8" key="1">
    <citation type="submission" date="2023-05" db="EMBL/GenBank/DDBJ databases">
        <title>Flavobacterium sedimenti sp. nov., isolated from the sediment.</title>
        <authorList>
            <person name="Wu N."/>
        </authorList>
    </citation>
    <scope>NUCLEOTIDE SEQUENCE [LARGE SCALE GENOMIC DNA]</scope>
    <source>
        <strain evidence="7 8">YZ-48</strain>
    </source>
</reference>
<keyword evidence="4" id="KW-0031">Aminopeptidase</keyword>
<dbReference type="PROSITE" id="PS00139">
    <property type="entry name" value="THIOL_PROTEASE_CYS"/>
    <property type="match status" value="1"/>
</dbReference>
<evidence type="ECO:0000313" key="8">
    <source>
        <dbReference type="Proteomes" id="UP001230035"/>
    </source>
</evidence>
<dbReference type="InterPro" id="IPR038765">
    <property type="entry name" value="Papain-like_cys_pep_sf"/>
</dbReference>
<evidence type="ECO:0000256" key="4">
    <source>
        <dbReference type="PIRNR" id="PIRNR005700"/>
    </source>
</evidence>
<protein>
    <recommendedName>
        <fullName evidence="4">Aminopeptidase</fullName>
    </recommendedName>
</protein>
<dbReference type="InterPro" id="IPR000668">
    <property type="entry name" value="Peptidase_C1A_C"/>
</dbReference>
<dbReference type="InterPro" id="IPR000169">
    <property type="entry name" value="Pept_cys_AS"/>
</dbReference>
<accession>A0ABT6XNY0</accession>
<dbReference type="Gene3D" id="3.90.70.10">
    <property type="entry name" value="Cysteine proteinases"/>
    <property type="match status" value="1"/>
</dbReference>
<dbReference type="SUPFAM" id="SSF54001">
    <property type="entry name" value="Cysteine proteinases"/>
    <property type="match status" value="1"/>
</dbReference>